<dbReference type="EMBL" id="JACHVB010000021">
    <property type="protein sequence ID" value="MBC2594352.1"/>
    <property type="molecule type" value="Genomic_DNA"/>
</dbReference>
<keyword evidence="1" id="KW-1133">Transmembrane helix</keyword>
<dbReference type="AlphaFoldDB" id="A0A842HD50"/>
<protein>
    <submittedName>
        <fullName evidence="2">Uncharacterized protein</fullName>
    </submittedName>
</protein>
<organism evidence="2 3">
    <name type="scientific">Ruficoccus amylovorans</name>
    <dbReference type="NCBI Taxonomy" id="1804625"/>
    <lineage>
        <taxon>Bacteria</taxon>
        <taxon>Pseudomonadati</taxon>
        <taxon>Verrucomicrobiota</taxon>
        <taxon>Opitutia</taxon>
        <taxon>Puniceicoccales</taxon>
        <taxon>Cerasicoccaceae</taxon>
        <taxon>Ruficoccus</taxon>
    </lineage>
</organism>
<name>A0A842HD50_9BACT</name>
<keyword evidence="1" id="KW-0472">Membrane</keyword>
<evidence type="ECO:0000256" key="1">
    <source>
        <dbReference type="SAM" id="Phobius"/>
    </source>
</evidence>
<accession>A0A842HD50</accession>
<keyword evidence="1" id="KW-0812">Transmembrane</keyword>
<evidence type="ECO:0000313" key="3">
    <source>
        <dbReference type="Proteomes" id="UP000546464"/>
    </source>
</evidence>
<keyword evidence="3" id="KW-1185">Reference proteome</keyword>
<evidence type="ECO:0000313" key="2">
    <source>
        <dbReference type="EMBL" id="MBC2594352.1"/>
    </source>
</evidence>
<reference evidence="2 3" key="1">
    <citation type="submission" date="2020-07" db="EMBL/GenBank/DDBJ databases">
        <authorList>
            <person name="Feng X."/>
        </authorList>
    </citation>
    <scope>NUCLEOTIDE SEQUENCE [LARGE SCALE GENOMIC DNA]</scope>
    <source>
        <strain evidence="2 3">JCM31066</strain>
    </source>
</reference>
<gene>
    <name evidence="2" type="ORF">H5P28_08790</name>
</gene>
<sequence length="205" mass="21682">MNADHTGKDPLERLLGSQPLRPSANFTEKTLARLRARDTGTLAEDEFDRRLDAWLAGMPLSPTDDFTEKVLASSPRPAARRFLGLPAWATAMVAALVIGGFTTVALRQDNPQTPAVKLAMAENIAPATSTLGIVSKTPAATDSQTSSPVDAGLNAPDESPDFLFVAESTSTPGDLSDLIMMQDALLSVAVFSDANMLATVDILVN</sequence>
<dbReference type="RefSeq" id="WP_185675336.1">
    <property type="nucleotide sequence ID" value="NZ_JACHVB010000021.1"/>
</dbReference>
<feature type="transmembrane region" description="Helical" evidence="1">
    <location>
        <begin position="82"/>
        <end position="106"/>
    </location>
</feature>
<proteinExistence type="predicted"/>
<dbReference type="Proteomes" id="UP000546464">
    <property type="component" value="Unassembled WGS sequence"/>
</dbReference>
<comment type="caution">
    <text evidence="2">The sequence shown here is derived from an EMBL/GenBank/DDBJ whole genome shotgun (WGS) entry which is preliminary data.</text>
</comment>